<gene>
    <name evidence="6" type="ORF">UX41_C0019G0002</name>
</gene>
<accession>A0A0G1P9J8</accession>
<reference evidence="6 7" key="1">
    <citation type="journal article" date="2015" name="Nature">
        <title>rRNA introns, odd ribosomes, and small enigmatic genomes across a large radiation of phyla.</title>
        <authorList>
            <person name="Brown C.T."/>
            <person name="Hug L.A."/>
            <person name="Thomas B.C."/>
            <person name="Sharon I."/>
            <person name="Castelle C.J."/>
            <person name="Singh A."/>
            <person name="Wilkins M.J."/>
            <person name="Williams K.H."/>
            <person name="Banfield J.F."/>
        </authorList>
    </citation>
    <scope>NUCLEOTIDE SEQUENCE [LARGE SCALE GENOMIC DNA]</scope>
</reference>
<evidence type="ECO:0000256" key="4">
    <source>
        <dbReference type="ARBA" id="ARBA00023014"/>
    </source>
</evidence>
<dbReference type="GO" id="GO:0051536">
    <property type="term" value="F:iron-sulfur cluster binding"/>
    <property type="evidence" value="ECO:0007669"/>
    <property type="project" value="UniProtKB-KW"/>
</dbReference>
<dbReference type="EMBL" id="LCMC01000019">
    <property type="protein sequence ID" value="KKU29451.1"/>
    <property type="molecule type" value="Genomic_DNA"/>
</dbReference>
<keyword evidence="3" id="KW-0408">Iron</keyword>
<comment type="caution">
    <text evidence="6">The sequence shown here is derived from an EMBL/GenBank/DDBJ whole genome shotgun (WGS) entry which is preliminary data.</text>
</comment>
<sequence length="382" mass="43300">MTKPLASDGSVLLEITRRCYSDCPWCYLGSRKGSKQPNVPYETLEKRLEWAYQFVDCSVICLLGGEPLLHPNLIKLIWKIIGLGKTPSIITSGRTSSISYEQENYKKVLELYERGLLDIEISYHPGQNDKQYAQMVADLRSRYQSRRQALLEMERYEKSDYDLTSTVVIDETYVNDWVKFFSLVETLMIISYDEGPVPGVVPDLAYAHAAFRKHFAPYDESRFNATIMNPKIGITNFRAKIRLVGKIGIEEITPDTFLVRKPKGGICSAMEVRLEGEQIILPSALIRVDGDLCFSRPECIAASRGLCNVDIHDELSIYRTVRRSLKDIKKEIITAKRATASSPTQYCMADRDYPKGSPEAEECNSCPFDLSCNACHTPAESW</sequence>
<dbReference type="AlphaFoldDB" id="A0A0G1P9J8"/>
<dbReference type="PANTHER" id="PTHR11228">
    <property type="entry name" value="RADICAL SAM DOMAIN PROTEIN"/>
    <property type="match status" value="1"/>
</dbReference>
<evidence type="ECO:0000313" key="7">
    <source>
        <dbReference type="Proteomes" id="UP000034510"/>
    </source>
</evidence>
<keyword evidence="2" id="KW-0479">Metal-binding</keyword>
<dbReference type="Pfam" id="PF04055">
    <property type="entry name" value="Radical_SAM"/>
    <property type="match status" value="1"/>
</dbReference>
<evidence type="ECO:0000259" key="5">
    <source>
        <dbReference type="PROSITE" id="PS51918"/>
    </source>
</evidence>
<dbReference type="Proteomes" id="UP000034510">
    <property type="component" value="Unassembled WGS sequence"/>
</dbReference>
<evidence type="ECO:0000256" key="3">
    <source>
        <dbReference type="ARBA" id="ARBA00023004"/>
    </source>
</evidence>
<dbReference type="SFLD" id="SFLDS00029">
    <property type="entry name" value="Radical_SAM"/>
    <property type="match status" value="1"/>
</dbReference>
<keyword evidence="4" id="KW-0411">Iron-sulfur</keyword>
<dbReference type="InterPro" id="IPR007197">
    <property type="entry name" value="rSAM"/>
</dbReference>
<feature type="domain" description="Radical SAM core" evidence="5">
    <location>
        <begin position="5"/>
        <end position="224"/>
    </location>
</feature>
<proteinExistence type="predicted"/>
<dbReference type="GO" id="GO:0003824">
    <property type="term" value="F:catalytic activity"/>
    <property type="evidence" value="ECO:0007669"/>
    <property type="project" value="InterPro"/>
</dbReference>
<keyword evidence="1" id="KW-0949">S-adenosyl-L-methionine</keyword>
<dbReference type="InterPro" id="IPR050377">
    <property type="entry name" value="Radical_SAM_PqqE_MftC-like"/>
</dbReference>
<protein>
    <recommendedName>
        <fullName evidence="5">Radical SAM core domain-containing protein</fullName>
    </recommendedName>
</protein>
<dbReference type="PANTHER" id="PTHR11228:SF7">
    <property type="entry name" value="PQQA PEPTIDE CYCLASE"/>
    <property type="match status" value="1"/>
</dbReference>
<dbReference type="CDD" id="cd01335">
    <property type="entry name" value="Radical_SAM"/>
    <property type="match status" value="1"/>
</dbReference>
<evidence type="ECO:0000256" key="1">
    <source>
        <dbReference type="ARBA" id="ARBA00022691"/>
    </source>
</evidence>
<organism evidence="6 7">
    <name type="scientific">Candidatus Collierbacteria bacterium GW2011_GWE1_46_18</name>
    <dbReference type="NCBI Taxonomy" id="1618399"/>
    <lineage>
        <taxon>Bacteria</taxon>
        <taxon>Candidatus Collieribacteriota</taxon>
    </lineage>
</organism>
<dbReference type="InterPro" id="IPR013785">
    <property type="entry name" value="Aldolase_TIM"/>
</dbReference>
<dbReference type="PROSITE" id="PS51918">
    <property type="entry name" value="RADICAL_SAM"/>
    <property type="match status" value="1"/>
</dbReference>
<dbReference type="InterPro" id="IPR058240">
    <property type="entry name" value="rSAM_sf"/>
</dbReference>
<name>A0A0G1P9J8_9BACT</name>
<dbReference type="Gene3D" id="3.20.20.70">
    <property type="entry name" value="Aldolase class I"/>
    <property type="match status" value="1"/>
</dbReference>
<dbReference type="SUPFAM" id="SSF102114">
    <property type="entry name" value="Radical SAM enzymes"/>
    <property type="match status" value="1"/>
</dbReference>
<evidence type="ECO:0000256" key="2">
    <source>
        <dbReference type="ARBA" id="ARBA00022723"/>
    </source>
</evidence>
<evidence type="ECO:0000313" key="6">
    <source>
        <dbReference type="EMBL" id="KKU29451.1"/>
    </source>
</evidence>
<dbReference type="GO" id="GO:0046872">
    <property type="term" value="F:metal ion binding"/>
    <property type="evidence" value="ECO:0007669"/>
    <property type="project" value="UniProtKB-KW"/>
</dbReference>